<evidence type="ECO:0000256" key="3">
    <source>
        <dbReference type="ARBA" id="ARBA00022989"/>
    </source>
</evidence>
<comment type="similarity">
    <text evidence="6">Belongs to the methyl-accepting chemotaxis (MCP) protein family.</text>
</comment>
<sequence length="626" mass="68475">MFALSWKQKFWLLITITLTGLVLISASGFWGLSKVSSSYEERYKAKGYASDAQQLSNQWMHLVNQATALTSDNMADYQNRLNSLKDTAVALASHAGDLNDQAVAQQASDIASSVSDYADLRSQWLSTRQQLGMTPFDGQRKALDQAAGELQQLSLSIIKPYIDEAVSNQRDYLSTMSPAYAEKVEKALNDLHDQIKKLSWEDTKIGEGYNAYKSAFDQADVTIKSIVALEDQLTAKGDKLLADIEQQNNDLEQGIISRTSTQAVNARQSAYWQMGIISAAVGLIILLALSQISRTLVRQLNNVIAQLSEVAAGNLTANLKLSSNNRDEFTQLGSASNRMTEDIAGVIRQVIDGNEELMRLHDHLSHAMQQLAENSQQVEIQTEQAASATQQISVTVNEVAQRTSDVSQATQQATQSARSGSEVIVSSVDSMRQLSQLIQHTNQQVELLGQSSSKVIGIVDVINSLADQTNLLALNAAIEAARAGEAGRGFSVVADEVRSLAQKTMDATSNIDNIIKDFNNQTKEMARLMESGLTLAAEGEQNAGQVAQAIGEITRSIETLAAEMDQVVVAIEEISTTTEDIAGKMEHIHVHTSETKALRTNLDEHTRNLERQANTMQQTSQRFRLA</sequence>
<feature type="transmembrane region" description="Helical" evidence="9">
    <location>
        <begin position="270"/>
        <end position="289"/>
    </location>
</feature>
<feature type="coiled-coil region" evidence="8">
    <location>
        <begin position="595"/>
        <end position="622"/>
    </location>
</feature>
<organism evidence="12 13">
    <name type="scientific">Proteobacteria bacterium 228</name>
    <dbReference type="NCBI Taxonomy" id="2083153"/>
    <lineage>
        <taxon>Bacteria</taxon>
        <taxon>Pseudomonadati</taxon>
        <taxon>Pseudomonadota</taxon>
    </lineage>
</organism>
<evidence type="ECO:0000259" key="10">
    <source>
        <dbReference type="PROSITE" id="PS50111"/>
    </source>
</evidence>
<dbReference type="SMART" id="SM00283">
    <property type="entry name" value="MA"/>
    <property type="match status" value="1"/>
</dbReference>
<dbReference type="InterPro" id="IPR003660">
    <property type="entry name" value="HAMP_dom"/>
</dbReference>
<feature type="domain" description="HAMP" evidence="11">
    <location>
        <begin position="294"/>
        <end position="348"/>
    </location>
</feature>
<proteinExistence type="inferred from homology"/>
<dbReference type="PANTHER" id="PTHR32089:SF119">
    <property type="entry name" value="METHYL-ACCEPTING CHEMOTAXIS PROTEIN CTPL"/>
    <property type="match status" value="1"/>
</dbReference>
<evidence type="ECO:0000313" key="12">
    <source>
        <dbReference type="EMBL" id="PPC77564.1"/>
    </source>
</evidence>
<dbReference type="OrthoDB" id="6092731at2"/>
<evidence type="ECO:0000256" key="9">
    <source>
        <dbReference type="SAM" id="Phobius"/>
    </source>
</evidence>
<evidence type="ECO:0000259" key="11">
    <source>
        <dbReference type="PROSITE" id="PS50885"/>
    </source>
</evidence>
<dbReference type="PROSITE" id="PS50885">
    <property type="entry name" value="HAMP"/>
    <property type="match status" value="1"/>
</dbReference>
<dbReference type="Proteomes" id="UP000238196">
    <property type="component" value="Unassembled WGS sequence"/>
</dbReference>
<keyword evidence="3 9" id="KW-1133">Transmembrane helix</keyword>
<dbReference type="AlphaFoldDB" id="A0A2S5KRT9"/>
<dbReference type="InterPro" id="IPR004090">
    <property type="entry name" value="Chemotax_Me-accpt_rcpt"/>
</dbReference>
<dbReference type="Gene3D" id="1.10.287.950">
    <property type="entry name" value="Methyl-accepting chemotaxis protein"/>
    <property type="match status" value="1"/>
</dbReference>
<dbReference type="PRINTS" id="PR00260">
    <property type="entry name" value="CHEMTRNSDUCR"/>
</dbReference>
<comment type="caution">
    <text evidence="12">The sequence shown here is derived from an EMBL/GenBank/DDBJ whole genome shotgun (WGS) entry which is preliminary data.</text>
</comment>
<evidence type="ECO:0000313" key="13">
    <source>
        <dbReference type="Proteomes" id="UP000238196"/>
    </source>
</evidence>
<dbReference type="PANTHER" id="PTHR32089">
    <property type="entry name" value="METHYL-ACCEPTING CHEMOTAXIS PROTEIN MCPB"/>
    <property type="match status" value="1"/>
</dbReference>
<accession>A0A2S5KRT9</accession>
<name>A0A2S5KRT9_9PROT</name>
<dbReference type="EMBL" id="PRLP01000030">
    <property type="protein sequence ID" value="PPC77564.1"/>
    <property type="molecule type" value="Genomic_DNA"/>
</dbReference>
<keyword evidence="5 7" id="KW-0807">Transducer</keyword>
<dbReference type="GO" id="GO:0006935">
    <property type="term" value="P:chemotaxis"/>
    <property type="evidence" value="ECO:0007669"/>
    <property type="project" value="InterPro"/>
</dbReference>
<evidence type="ECO:0000256" key="7">
    <source>
        <dbReference type="PROSITE-ProRule" id="PRU00284"/>
    </source>
</evidence>
<dbReference type="GO" id="GO:0016020">
    <property type="term" value="C:membrane"/>
    <property type="evidence" value="ECO:0007669"/>
    <property type="project" value="UniProtKB-SubCell"/>
</dbReference>
<evidence type="ECO:0000256" key="1">
    <source>
        <dbReference type="ARBA" id="ARBA00004141"/>
    </source>
</evidence>
<dbReference type="SUPFAM" id="SSF58104">
    <property type="entry name" value="Methyl-accepting chemotaxis protein (MCP) signaling domain"/>
    <property type="match status" value="1"/>
</dbReference>
<evidence type="ECO:0000256" key="2">
    <source>
        <dbReference type="ARBA" id="ARBA00022692"/>
    </source>
</evidence>
<evidence type="ECO:0000256" key="5">
    <source>
        <dbReference type="ARBA" id="ARBA00023224"/>
    </source>
</evidence>
<evidence type="ECO:0000256" key="8">
    <source>
        <dbReference type="SAM" id="Coils"/>
    </source>
</evidence>
<dbReference type="SMART" id="SM00304">
    <property type="entry name" value="HAMP"/>
    <property type="match status" value="1"/>
</dbReference>
<dbReference type="CDD" id="cd06225">
    <property type="entry name" value="HAMP"/>
    <property type="match status" value="1"/>
</dbReference>
<gene>
    <name evidence="12" type="ORF">C4K68_09730</name>
</gene>
<evidence type="ECO:0000256" key="4">
    <source>
        <dbReference type="ARBA" id="ARBA00023136"/>
    </source>
</evidence>
<dbReference type="GO" id="GO:0007165">
    <property type="term" value="P:signal transduction"/>
    <property type="evidence" value="ECO:0007669"/>
    <property type="project" value="UniProtKB-KW"/>
</dbReference>
<evidence type="ECO:0000256" key="6">
    <source>
        <dbReference type="ARBA" id="ARBA00029447"/>
    </source>
</evidence>
<comment type="subcellular location">
    <subcellularLocation>
        <location evidence="1">Membrane</location>
        <topology evidence="1">Multi-pass membrane protein</topology>
    </subcellularLocation>
</comment>
<dbReference type="FunFam" id="1.10.287.950:FF:000001">
    <property type="entry name" value="Methyl-accepting chemotaxis sensory transducer"/>
    <property type="match status" value="1"/>
</dbReference>
<dbReference type="Pfam" id="PF00015">
    <property type="entry name" value="MCPsignal"/>
    <property type="match status" value="1"/>
</dbReference>
<dbReference type="GO" id="GO:0004888">
    <property type="term" value="F:transmembrane signaling receptor activity"/>
    <property type="evidence" value="ECO:0007669"/>
    <property type="project" value="InterPro"/>
</dbReference>
<keyword evidence="8" id="KW-0175">Coiled coil</keyword>
<keyword evidence="4 9" id="KW-0472">Membrane</keyword>
<feature type="domain" description="Methyl-accepting transducer" evidence="10">
    <location>
        <begin position="353"/>
        <end position="589"/>
    </location>
</feature>
<dbReference type="CDD" id="cd11386">
    <property type="entry name" value="MCP_signal"/>
    <property type="match status" value="1"/>
</dbReference>
<protein>
    <submittedName>
        <fullName evidence="12">Chemotaxis protein</fullName>
    </submittedName>
</protein>
<reference evidence="12 13" key="1">
    <citation type="submission" date="2018-02" db="EMBL/GenBank/DDBJ databases">
        <title>novel marine gammaproteobacteria from coastal saline agro ecosystem.</title>
        <authorList>
            <person name="Krishnan R."/>
            <person name="Ramesh Kumar N."/>
        </authorList>
    </citation>
    <scope>NUCLEOTIDE SEQUENCE [LARGE SCALE GENOMIC DNA]</scope>
    <source>
        <strain evidence="12 13">228</strain>
    </source>
</reference>
<keyword evidence="2 9" id="KW-0812">Transmembrane</keyword>
<dbReference type="InterPro" id="IPR004089">
    <property type="entry name" value="MCPsignal_dom"/>
</dbReference>
<dbReference type="PROSITE" id="PS50111">
    <property type="entry name" value="CHEMOTAXIS_TRANSDUC_2"/>
    <property type="match status" value="1"/>
</dbReference>